<dbReference type="OrthoDB" id="9773740at2"/>
<dbReference type="InterPro" id="IPR012944">
    <property type="entry name" value="SusD_RagB_dom"/>
</dbReference>
<dbReference type="RefSeq" id="WP_132130737.1">
    <property type="nucleotide sequence ID" value="NZ_CP042432.1"/>
</dbReference>
<organism evidence="9 10">
    <name type="scientific">Anseongella ginsenosidimutans</name>
    <dbReference type="NCBI Taxonomy" id="496056"/>
    <lineage>
        <taxon>Bacteria</taxon>
        <taxon>Pseudomonadati</taxon>
        <taxon>Bacteroidota</taxon>
        <taxon>Sphingobacteriia</taxon>
        <taxon>Sphingobacteriales</taxon>
        <taxon>Sphingobacteriaceae</taxon>
        <taxon>Anseongella</taxon>
    </lineage>
</organism>
<proteinExistence type="inferred from homology"/>
<feature type="domain" description="RagB/SusD" evidence="7">
    <location>
        <begin position="357"/>
        <end position="467"/>
    </location>
</feature>
<comment type="caution">
    <text evidence="9">The sequence shown here is derived from an EMBL/GenBank/DDBJ whole genome shotgun (WGS) entry which is preliminary data.</text>
</comment>
<comment type="similarity">
    <text evidence="2">Belongs to the SusD family.</text>
</comment>
<keyword evidence="4" id="KW-0472">Membrane</keyword>
<dbReference type="GO" id="GO:0009279">
    <property type="term" value="C:cell outer membrane"/>
    <property type="evidence" value="ECO:0007669"/>
    <property type="project" value="UniProtKB-SubCell"/>
</dbReference>
<dbReference type="Pfam" id="PF14322">
    <property type="entry name" value="SusD-like_3"/>
    <property type="match status" value="1"/>
</dbReference>
<dbReference type="InterPro" id="IPR011990">
    <property type="entry name" value="TPR-like_helical_dom_sf"/>
</dbReference>
<feature type="signal peptide" evidence="6">
    <location>
        <begin position="1"/>
        <end position="19"/>
    </location>
</feature>
<dbReference type="AlphaFoldDB" id="A0A4R3KLK6"/>
<accession>A0A4R3KLK6</accession>
<evidence type="ECO:0000256" key="1">
    <source>
        <dbReference type="ARBA" id="ARBA00004442"/>
    </source>
</evidence>
<dbReference type="Gene3D" id="1.25.40.390">
    <property type="match status" value="1"/>
</dbReference>
<feature type="chain" id="PRO_5020572244" evidence="6">
    <location>
        <begin position="20"/>
        <end position="506"/>
    </location>
</feature>
<evidence type="ECO:0000313" key="10">
    <source>
        <dbReference type="Proteomes" id="UP000295807"/>
    </source>
</evidence>
<dbReference type="CDD" id="cd08977">
    <property type="entry name" value="SusD"/>
    <property type="match status" value="1"/>
</dbReference>
<keyword evidence="3 6" id="KW-0732">Signal</keyword>
<reference evidence="9 10" key="1">
    <citation type="submission" date="2019-03" db="EMBL/GenBank/DDBJ databases">
        <title>Genomic Encyclopedia of Type Strains, Phase IV (KMG-IV): sequencing the most valuable type-strain genomes for metagenomic binning, comparative biology and taxonomic classification.</title>
        <authorList>
            <person name="Goeker M."/>
        </authorList>
    </citation>
    <scope>NUCLEOTIDE SEQUENCE [LARGE SCALE GENOMIC DNA]</scope>
    <source>
        <strain evidence="9 10">DSM 21100</strain>
    </source>
</reference>
<evidence type="ECO:0000256" key="6">
    <source>
        <dbReference type="SAM" id="SignalP"/>
    </source>
</evidence>
<keyword evidence="10" id="KW-1185">Reference proteome</keyword>
<dbReference type="Pfam" id="PF07980">
    <property type="entry name" value="SusD_RagB"/>
    <property type="match status" value="1"/>
</dbReference>
<keyword evidence="5" id="KW-0998">Cell outer membrane</keyword>
<feature type="domain" description="SusD-like N-terminal" evidence="8">
    <location>
        <begin position="103"/>
        <end position="231"/>
    </location>
</feature>
<dbReference type="SUPFAM" id="SSF48452">
    <property type="entry name" value="TPR-like"/>
    <property type="match status" value="1"/>
</dbReference>
<evidence type="ECO:0000313" key="9">
    <source>
        <dbReference type="EMBL" id="TCS84286.1"/>
    </source>
</evidence>
<dbReference type="Proteomes" id="UP000295807">
    <property type="component" value="Unassembled WGS sequence"/>
</dbReference>
<dbReference type="PROSITE" id="PS51257">
    <property type="entry name" value="PROKAR_LIPOPROTEIN"/>
    <property type="match status" value="1"/>
</dbReference>
<evidence type="ECO:0000256" key="2">
    <source>
        <dbReference type="ARBA" id="ARBA00006275"/>
    </source>
</evidence>
<evidence type="ECO:0000256" key="3">
    <source>
        <dbReference type="ARBA" id="ARBA00022729"/>
    </source>
</evidence>
<protein>
    <submittedName>
        <fullName evidence="9">Putative outer membrane starch-binding protein</fullName>
    </submittedName>
</protein>
<sequence length="506" mass="58048">MKKLISCLLILVVLGLAGCKDYLDVEPIDRLTGNNYFKNREDVESNITGMYGLFFTKINETHFIGAVGEYRAGEVMAAPGGDNFNARRVVEVLGENDLISAISSDTPWDWYNLVRITDWRAYYQVIQSANILIKALEDGIEELSETETKRYIAECVFIRSFTYFWMVRLYGDVVYYTDAFHSEPLPREDMVSVLNKSIADMNAHKDDLPWTYADPALRGVRASRGGAIALLMNMNMWNAGFDEANRTAYYTETADLGQELIQSSAYSLVPLSEWATVVKGRSVESLFEFFRSINYGDQNSALAPFADHFLRYPFKRPEFTHRVSLAYYKALYMMKLYPSDVGDSRRTLWFEDIYADDGTFMILKYAHNRYASGEEDRNPDNTFLIFRYAGAILLRAEALAELGRDDEAIAMVNMIRARAEAAPYAGGGGPDLKNFIFMERSRELIGEGHHYFDLVRTRRILNAQWTYNVLTLDEFNRGAWTWPLNGNARFNNPFIVLNEYWLNQGF</sequence>
<evidence type="ECO:0000259" key="7">
    <source>
        <dbReference type="Pfam" id="PF07980"/>
    </source>
</evidence>
<evidence type="ECO:0000256" key="5">
    <source>
        <dbReference type="ARBA" id="ARBA00023237"/>
    </source>
</evidence>
<dbReference type="EMBL" id="SMAD01000022">
    <property type="protein sequence ID" value="TCS84286.1"/>
    <property type="molecule type" value="Genomic_DNA"/>
</dbReference>
<evidence type="ECO:0000256" key="4">
    <source>
        <dbReference type="ARBA" id="ARBA00023136"/>
    </source>
</evidence>
<name>A0A4R3KLK6_9SPHI</name>
<dbReference type="InterPro" id="IPR033985">
    <property type="entry name" value="SusD-like_N"/>
</dbReference>
<gene>
    <name evidence="9" type="ORF">EDD80_1226</name>
</gene>
<evidence type="ECO:0000259" key="8">
    <source>
        <dbReference type="Pfam" id="PF14322"/>
    </source>
</evidence>
<comment type="subcellular location">
    <subcellularLocation>
        <location evidence="1">Cell outer membrane</location>
    </subcellularLocation>
</comment>